<dbReference type="InterPro" id="IPR000873">
    <property type="entry name" value="AMP-dep_synth/lig_dom"/>
</dbReference>
<dbReference type="PROSITE" id="PS00455">
    <property type="entry name" value="AMP_BINDING"/>
    <property type="match status" value="1"/>
</dbReference>
<dbReference type="Gene3D" id="3.40.50.12780">
    <property type="entry name" value="N-terminal domain of ligase-like"/>
    <property type="match status" value="1"/>
</dbReference>
<dbReference type="RefSeq" id="WP_284370527.1">
    <property type="nucleotide sequence ID" value="NZ_BSNJ01000002.1"/>
</dbReference>
<comment type="caution">
    <text evidence="5">The sequence shown here is derived from an EMBL/GenBank/DDBJ whole genome shotgun (WGS) entry which is preliminary data.</text>
</comment>
<comment type="similarity">
    <text evidence="1">Belongs to the ATP-dependent AMP-binding enzyme family.</text>
</comment>
<dbReference type="InterPro" id="IPR020845">
    <property type="entry name" value="AMP-binding_CS"/>
</dbReference>
<evidence type="ECO:0000259" key="4">
    <source>
        <dbReference type="Pfam" id="PF13193"/>
    </source>
</evidence>
<dbReference type="CDD" id="cd17631">
    <property type="entry name" value="FACL_FadD13-like"/>
    <property type="match status" value="1"/>
</dbReference>
<evidence type="ECO:0000313" key="6">
    <source>
        <dbReference type="Proteomes" id="UP001161390"/>
    </source>
</evidence>
<dbReference type="Pfam" id="PF00501">
    <property type="entry name" value="AMP-binding"/>
    <property type="match status" value="1"/>
</dbReference>
<sequence>MTQKAYSDFNQVIDWIEYHAATKPDARAMVDLASQRVFTYADMHERVARAAGMLKDRGIAPGDRVAFLCLNTTDVMELIFACWRVGAVCLALNFRLTPPELIYILNDSEASLVLVDEPFAGVAKASVEACPSVKCWIHTTGVGKDSDYEAGLAQASPVYDFHPQTYSEQALLMYSSGTTGHPKGVIITHGMIEFTNAGAMRVGDARPDRVSLNNMPLFHIGGLGVTALPCLWIGGCCVIMRIFDVDATLKAIDDPDLSVAVLFMVPAAYNAMRLHPDIDKIDFSRIEIALGGGETVPEPLSHFWLEKGLVIQEGYGMTETCAAGTTLRKEDIPHRIGSAGRPLSHSRIRVVDENGQEVPRGQTGEILFKGASVTPGYWRNPEANAASFTDDGWFRSGDIGRMDADGYVYIEDRVKDMYISGGENVYPAEIESVIFEMPQFSELAVIGVPHEKWGETGCVVGVLEQDQSCTLDDVLAHLQGRLARYKLPGHLHIVTELPRGGSGKVLKYQLRKSVPDMLRQSAS</sequence>
<dbReference type="Proteomes" id="UP001161390">
    <property type="component" value="Unassembled WGS sequence"/>
</dbReference>
<evidence type="ECO:0000256" key="1">
    <source>
        <dbReference type="ARBA" id="ARBA00006432"/>
    </source>
</evidence>
<dbReference type="PANTHER" id="PTHR43201">
    <property type="entry name" value="ACYL-COA SYNTHETASE"/>
    <property type="match status" value="1"/>
</dbReference>
<accession>A0ABQ5UZB1</accession>
<dbReference type="PANTHER" id="PTHR43201:SF5">
    <property type="entry name" value="MEDIUM-CHAIN ACYL-COA LIGASE ACSF2, MITOCHONDRIAL"/>
    <property type="match status" value="1"/>
</dbReference>
<feature type="domain" description="AMP-binding enzyme C-terminal" evidence="4">
    <location>
        <begin position="429"/>
        <end position="504"/>
    </location>
</feature>
<name>A0ABQ5UZB1_9PROT</name>
<dbReference type="Gene3D" id="3.30.300.30">
    <property type="match status" value="1"/>
</dbReference>
<dbReference type="EMBL" id="BSNJ01000002">
    <property type="protein sequence ID" value="GLQ20187.1"/>
    <property type="molecule type" value="Genomic_DNA"/>
</dbReference>
<evidence type="ECO:0000256" key="2">
    <source>
        <dbReference type="ARBA" id="ARBA00022598"/>
    </source>
</evidence>
<reference evidence="5" key="1">
    <citation type="journal article" date="2014" name="Int. J. Syst. Evol. Microbiol.">
        <title>Complete genome of a new Firmicutes species belonging to the dominant human colonic microbiota ('Ruminococcus bicirculans') reveals two chromosomes and a selective capacity to utilize plant glucans.</title>
        <authorList>
            <consortium name="NISC Comparative Sequencing Program"/>
            <person name="Wegmann U."/>
            <person name="Louis P."/>
            <person name="Goesmann A."/>
            <person name="Henrissat B."/>
            <person name="Duncan S.H."/>
            <person name="Flint H.J."/>
        </authorList>
    </citation>
    <scope>NUCLEOTIDE SEQUENCE</scope>
    <source>
        <strain evidence="5">NBRC 108216</strain>
    </source>
</reference>
<dbReference type="GO" id="GO:0016874">
    <property type="term" value="F:ligase activity"/>
    <property type="evidence" value="ECO:0007669"/>
    <property type="project" value="UniProtKB-KW"/>
</dbReference>
<evidence type="ECO:0000313" key="5">
    <source>
        <dbReference type="EMBL" id="GLQ20187.1"/>
    </source>
</evidence>
<evidence type="ECO:0000259" key="3">
    <source>
        <dbReference type="Pfam" id="PF00501"/>
    </source>
</evidence>
<dbReference type="InterPro" id="IPR045851">
    <property type="entry name" value="AMP-bd_C_sf"/>
</dbReference>
<dbReference type="Pfam" id="PF13193">
    <property type="entry name" value="AMP-binding_C"/>
    <property type="match status" value="1"/>
</dbReference>
<proteinExistence type="inferred from homology"/>
<reference evidence="5" key="2">
    <citation type="submission" date="2023-01" db="EMBL/GenBank/DDBJ databases">
        <title>Draft genome sequence of Algimonas porphyrae strain NBRC 108216.</title>
        <authorList>
            <person name="Sun Q."/>
            <person name="Mori K."/>
        </authorList>
    </citation>
    <scope>NUCLEOTIDE SEQUENCE</scope>
    <source>
        <strain evidence="5">NBRC 108216</strain>
    </source>
</reference>
<feature type="domain" description="AMP-dependent synthetase/ligase" evidence="3">
    <location>
        <begin position="17"/>
        <end position="378"/>
    </location>
</feature>
<gene>
    <name evidence="5" type="ORF">GCM10007854_11420</name>
</gene>
<dbReference type="SUPFAM" id="SSF56801">
    <property type="entry name" value="Acetyl-CoA synthetase-like"/>
    <property type="match status" value="1"/>
</dbReference>
<dbReference type="InterPro" id="IPR025110">
    <property type="entry name" value="AMP-bd_C"/>
</dbReference>
<organism evidence="5 6">
    <name type="scientific">Algimonas porphyrae</name>
    <dbReference type="NCBI Taxonomy" id="1128113"/>
    <lineage>
        <taxon>Bacteria</taxon>
        <taxon>Pseudomonadati</taxon>
        <taxon>Pseudomonadota</taxon>
        <taxon>Alphaproteobacteria</taxon>
        <taxon>Maricaulales</taxon>
        <taxon>Robiginitomaculaceae</taxon>
        <taxon>Algimonas</taxon>
    </lineage>
</organism>
<keyword evidence="2 5" id="KW-0436">Ligase</keyword>
<keyword evidence="6" id="KW-1185">Reference proteome</keyword>
<dbReference type="InterPro" id="IPR042099">
    <property type="entry name" value="ANL_N_sf"/>
</dbReference>
<protein>
    <submittedName>
        <fullName evidence="5">Acid--CoA ligase</fullName>
    </submittedName>
</protein>